<keyword evidence="3" id="KW-1185">Reference proteome</keyword>
<reference evidence="3" key="1">
    <citation type="submission" date="2023-07" db="EMBL/GenBank/DDBJ databases">
        <title>Whole genome shotgun sequence of Streptomyces achromogenes subsp. rubradiris NBRC 14000.</title>
        <authorList>
            <person name="Komaki H."/>
            <person name="Tamura T."/>
        </authorList>
    </citation>
    <scope>NUCLEOTIDE SEQUENCE [LARGE SCALE GENOMIC DNA]</scope>
    <source>
        <strain evidence="3">NBRC 14000</strain>
    </source>
</reference>
<proteinExistence type="predicted"/>
<organism evidence="2 3">
    <name type="scientific">Streptomyces rubradiris</name>
    <name type="common">Streptomyces achromogenes subsp. rubradiris</name>
    <dbReference type="NCBI Taxonomy" id="285531"/>
    <lineage>
        <taxon>Bacteria</taxon>
        <taxon>Bacillati</taxon>
        <taxon>Actinomycetota</taxon>
        <taxon>Actinomycetes</taxon>
        <taxon>Kitasatosporales</taxon>
        <taxon>Streptomycetaceae</taxon>
        <taxon>Streptomyces</taxon>
    </lineage>
</organism>
<comment type="caution">
    <text evidence="2">The sequence shown here is derived from an EMBL/GenBank/DDBJ whole genome shotgun (WGS) entry which is preliminary data.</text>
</comment>
<feature type="compositionally biased region" description="Gly residues" evidence="1">
    <location>
        <begin position="85"/>
        <end position="95"/>
    </location>
</feature>
<name>A0ABQ3RIA5_STRRR</name>
<evidence type="ECO:0000313" key="3">
    <source>
        <dbReference type="Proteomes" id="UP000646738"/>
    </source>
</evidence>
<sequence length="130" mass="13248">MATVQNRPLPSPVSRGLGNRGPGDTVADAPRGRRPDRPAPAPPPLPPLLARAPPGRRRPWEGIGEEGPIGAVGETGVPEALGPGDDPGAGDGGGCRRPLGRWGGMPRRGPSFGGRCLCCSTGTNLGLFMC</sequence>
<dbReference type="Proteomes" id="UP000646738">
    <property type="component" value="Unassembled WGS sequence"/>
</dbReference>
<feature type="compositionally biased region" description="Pro residues" evidence="1">
    <location>
        <begin position="38"/>
        <end position="47"/>
    </location>
</feature>
<evidence type="ECO:0000256" key="1">
    <source>
        <dbReference type="SAM" id="MobiDB-lite"/>
    </source>
</evidence>
<feature type="region of interest" description="Disordered" evidence="1">
    <location>
        <begin position="1"/>
        <end position="97"/>
    </location>
</feature>
<evidence type="ECO:0000313" key="2">
    <source>
        <dbReference type="EMBL" id="GHI55597.1"/>
    </source>
</evidence>
<dbReference type="EMBL" id="BNEA01000015">
    <property type="protein sequence ID" value="GHI55597.1"/>
    <property type="molecule type" value="Genomic_DNA"/>
</dbReference>
<protein>
    <submittedName>
        <fullName evidence="2">Uncharacterized protein</fullName>
    </submittedName>
</protein>
<accession>A0ABQ3RIA5</accession>
<gene>
    <name evidence="2" type="ORF">Srubr_54430</name>
</gene>